<dbReference type="InterPro" id="IPR043502">
    <property type="entry name" value="DNA/RNA_pol_sf"/>
</dbReference>
<feature type="non-terminal residue" evidence="1">
    <location>
        <position position="81"/>
    </location>
</feature>
<keyword evidence="2" id="KW-1185">Reference proteome</keyword>
<protein>
    <recommendedName>
        <fullName evidence="3">Reverse transcriptase/retrotransposon-derived protein RNase H-like domain-containing protein</fullName>
    </recommendedName>
</protein>
<evidence type="ECO:0000313" key="2">
    <source>
        <dbReference type="Proteomes" id="UP000187406"/>
    </source>
</evidence>
<dbReference type="OrthoDB" id="5978043at2759"/>
<organism evidence="1 2">
    <name type="scientific">Cephalotus follicularis</name>
    <name type="common">Albany pitcher plant</name>
    <dbReference type="NCBI Taxonomy" id="3775"/>
    <lineage>
        <taxon>Eukaryota</taxon>
        <taxon>Viridiplantae</taxon>
        <taxon>Streptophyta</taxon>
        <taxon>Embryophyta</taxon>
        <taxon>Tracheophyta</taxon>
        <taxon>Spermatophyta</taxon>
        <taxon>Magnoliopsida</taxon>
        <taxon>eudicotyledons</taxon>
        <taxon>Gunneridae</taxon>
        <taxon>Pentapetalae</taxon>
        <taxon>rosids</taxon>
        <taxon>fabids</taxon>
        <taxon>Oxalidales</taxon>
        <taxon>Cephalotaceae</taxon>
        <taxon>Cephalotus</taxon>
    </lineage>
</organism>
<dbReference type="EMBL" id="BDDD01001517">
    <property type="protein sequence ID" value="GAV76691.1"/>
    <property type="molecule type" value="Genomic_DNA"/>
</dbReference>
<gene>
    <name evidence="1" type="ORF">CFOL_v3_20164</name>
</gene>
<evidence type="ECO:0008006" key="3">
    <source>
        <dbReference type="Google" id="ProtNLM"/>
    </source>
</evidence>
<proteinExistence type="predicted"/>
<sequence>KLKKTPPLWTDKHTQLIRQIKNYAKEIPCLHLVSPLAFKVVETDASDIGYMELGTKLKEIMLLLKRKFLQLCYVFKHFKVI</sequence>
<dbReference type="Proteomes" id="UP000187406">
    <property type="component" value="Unassembled WGS sequence"/>
</dbReference>
<evidence type="ECO:0000313" key="1">
    <source>
        <dbReference type="EMBL" id="GAV76691.1"/>
    </source>
</evidence>
<feature type="non-terminal residue" evidence="1">
    <location>
        <position position="1"/>
    </location>
</feature>
<dbReference type="InParanoid" id="A0A1Q3C9A3"/>
<name>A0A1Q3C9A3_CEPFO</name>
<comment type="caution">
    <text evidence="1">The sequence shown here is derived from an EMBL/GenBank/DDBJ whole genome shotgun (WGS) entry which is preliminary data.</text>
</comment>
<accession>A0A1Q3C9A3</accession>
<dbReference type="AlphaFoldDB" id="A0A1Q3C9A3"/>
<reference evidence="2" key="1">
    <citation type="submission" date="2016-04" db="EMBL/GenBank/DDBJ databases">
        <title>Cephalotus genome sequencing.</title>
        <authorList>
            <person name="Fukushima K."/>
            <person name="Hasebe M."/>
            <person name="Fang X."/>
        </authorList>
    </citation>
    <scope>NUCLEOTIDE SEQUENCE [LARGE SCALE GENOMIC DNA]</scope>
    <source>
        <strain evidence="2">cv. St1</strain>
    </source>
</reference>
<dbReference type="SUPFAM" id="SSF56672">
    <property type="entry name" value="DNA/RNA polymerases"/>
    <property type="match status" value="1"/>
</dbReference>